<dbReference type="Gene3D" id="1.20.5.340">
    <property type="match status" value="1"/>
</dbReference>
<keyword evidence="3" id="KW-1185">Reference proteome</keyword>
<evidence type="ECO:0000313" key="4">
    <source>
        <dbReference type="RefSeq" id="XP_065664310.1"/>
    </source>
</evidence>
<evidence type="ECO:0000313" key="3">
    <source>
        <dbReference type="Proteomes" id="UP001652625"/>
    </source>
</evidence>
<proteinExistence type="predicted"/>
<protein>
    <submittedName>
        <fullName evidence="4">Coiled-coil domain-containing protein 62 isoform X5</fullName>
    </submittedName>
</protein>
<keyword evidence="1" id="KW-0175">Coiled coil</keyword>
<organism evidence="3 4">
    <name type="scientific">Hydra vulgaris</name>
    <name type="common">Hydra</name>
    <name type="synonym">Hydra attenuata</name>
    <dbReference type="NCBI Taxonomy" id="6087"/>
    <lineage>
        <taxon>Eukaryota</taxon>
        <taxon>Metazoa</taxon>
        <taxon>Cnidaria</taxon>
        <taxon>Hydrozoa</taxon>
        <taxon>Hydroidolina</taxon>
        <taxon>Anthoathecata</taxon>
        <taxon>Aplanulata</taxon>
        <taxon>Hydridae</taxon>
        <taxon>Hydra</taxon>
    </lineage>
</organism>
<feature type="compositionally biased region" description="Polar residues" evidence="2">
    <location>
        <begin position="379"/>
        <end position="393"/>
    </location>
</feature>
<evidence type="ECO:0000256" key="2">
    <source>
        <dbReference type="SAM" id="MobiDB-lite"/>
    </source>
</evidence>
<feature type="coiled-coil region" evidence="1">
    <location>
        <begin position="16"/>
        <end position="81"/>
    </location>
</feature>
<gene>
    <name evidence="4" type="primary">LOC101239895</name>
</gene>
<accession>A0ABM4CR19</accession>
<dbReference type="RefSeq" id="XP_065664310.1">
    <property type="nucleotide sequence ID" value="XM_065808238.1"/>
</dbReference>
<evidence type="ECO:0000256" key="1">
    <source>
        <dbReference type="SAM" id="Coils"/>
    </source>
</evidence>
<dbReference type="Proteomes" id="UP001652625">
    <property type="component" value="Chromosome 10"/>
</dbReference>
<sequence length="393" mass="46170">MPQNGLNEQNTIYQQRKELQLMIQELKIRDKELNDMVHSHHKQLISWEMDKKHMRFLEKELSKNKIELKRRHEQIKQLRERLKVCESGAQSKSHELETTQIHLQQITFKASQSSNQLLEIEMKNKSLKNSVEELSSTVANLQGRDQKTTTLLRLKEKDLCDANKKIDELLEKIENYKETCQELKEKETGYKNEVETFRNENSGLKIEVENLKKSVSQLHTSISHEDISQLKQENIFLQKELFHAGEREKRKECLIELSKSRQERTEAELGHMRQLYDNVQREILLLKHKIATNDDSFSIASDLESSFCYSGMEKMSHAGSISSEEKREREDFLLEKVNLHSKSYEMEDLTRMSASELMNHCKWKLESTNGELHYKSETPPKSQVQPLNTSLDP</sequence>
<reference evidence="4" key="1">
    <citation type="submission" date="2025-08" db="UniProtKB">
        <authorList>
            <consortium name="RefSeq"/>
        </authorList>
    </citation>
    <scope>IDENTIFICATION</scope>
</reference>
<feature type="region of interest" description="Disordered" evidence="2">
    <location>
        <begin position="372"/>
        <end position="393"/>
    </location>
</feature>
<feature type="coiled-coil region" evidence="1">
    <location>
        <begin position="117"/>
        <end position="214"/>
    </location>
</feature>
<dbReference type="GeneID" id="101239895"/>
<name>A0ABM4CR19_HYDVU</name>